<dbReference type="InterPro" id="IPR045024">
    <property type="entry name" value="NDH-2"/>
</dbReference>
<dbReference type="STRING" id="1051890.A0A3N4LRW4"/>
<evidence type="ECO:0000313" key="12">
    <source>
        <dbReference type="Proteomes" id="UP000267821"/>
    </source>
</evidence>
<dbReference type="Pfam" id="PF22366">
    <property type="entry name" value="NDH2_C"/>
    <property type="match status" value="1"/>
</dbReference>
<keyword evidence="7" id="KW-0560">Oxidoreductase</keyword>
<dbReference type="PANTHER" id="PTHR43706">
    <property type="entry name" value="NADH DEHYDROGENASE"/>
    <property type="match status" value="1"/>
</dbReference>
<dbReference type="Pfam" id="PF00036">
    <property type="entry name" value="EF-hand_1"/>
    <property type="match status" value="1"/>
</dbReference>
<evidence type="ECO:0000259" key="10">
    <source>
        <dbReference type="PROSITE" id="PS50222"/>
    </source>
</evidence>
<dbReference type="InterPro" id="IPR036188">
    <property type="entry name" value="FAD/NAD-bd_sf"/>
</dbReference>
<dbReference type="Pfam" id="PF07992">
    <property type="entry name" value="Pyr_redox_2"/>
    <property type="match status" value="1"/>
</dbReference>
<dbReference type="InterPro" id="IPR018247">
    <property type="entry name" value="EF_Hand_1_Ca_BS"/>
</dbReference>
<keyword evidence="12" id="KW-1185">Reference proteome</keyword>
<proteinExistence type="inferred from homology"/>
<name>A0A3N4LRW4_9PEZI</name>
<gene>
    <name evidence="11" type="ORF">L211DRAFT_806264</name>
</gene>
<keyword evidence="9" id="KW-0812">Transmembrane</keyword>
<comment type="similarity">
    <text evidence="2">Belongs to the NADH dehydrogenase family.</text>
</comment>
<dbReference type="GO" id="GO:0003954">
    <property type="term" value="F:NADH dehydrogenase activity"/>
    <property type="evidence" value="ECO:0007669"/>
    <property type="project" value="InterPro"/>
</dbReference>
<dbReference type="PROSITE" id="PS00018">
    <property type="entry name" value="EF_HAND_1"/>
    <property type="match status" value="1"/>
</dbReference>
<keyword evidence="9" id="KW-1133">Transmembrane helix</keyword>
<evidence type="ECO:0000256" key="1">
    <source>
        <dbReference type="ARBA" id="ARBA00004137"/>
    </source>
</evidence>
<feature type="transmembrane region" description="Helical" evidence="9">
    <location>
        <begin position="93"/>
        <end position="118"/>
    </location>
</feature>
<evidence type="ECO:0000256" key="5">
    <source>
        <dbReference type="ARBA" id="ARBA00022837"/>
    </source>
</evidence>
<dbReference type="InParanoid" id="A0A3N4LRW4"/>
<feature type="domain" description="EF-hand" evidence="10">
    <location>
        <begin position="541"/>
        <end position="576"/>
    </location>
</feature>
<organism evidence="11 12">
    <name type="scientific">Terfezia boudieri ATCC MYA-4762</name>
    <dbReference type="NCBI Taxonomy" id="1051890"/>
    <lineage>
        <taxon>Eukaryota</taxon>
        <taxon>Fungi</taxon>
        <taxon>Dikarya</taxon>
        <taxon>Ascomycota</taxon>
        <taxon>Pezizomycotina</taxon>
        <taxon>Pezizomycetes</taxon>
        <taxon>Pezizales</taxon>
        <taxon>Pezizaceae</taxon>
        <taxon>Terfezia</taxon>
    </lineage>
</organism>
<dbReference type="Gene3D" id="3.50.50.100">
    <property type="match status" value="2"/>
</dbReference>
<dbReference type="FunFam" id="3.50.50.100:FF:000005">
    <property type="entry name" value="NADH-ubiquinone oxidoreductase 64 kDa subunit"/>
    <property type="match status" value="1"/>
</dbReference>
<dbReference type="EMBL" id="ML121537">
    <property type="protein sequence ID" value="RPB25657.1"/>
    <property type="molecule type" value="Genomic_DNA"/>
</dbReference>
<dbReference type="InterPro" id="IPR002048">
    <property type="entry name" value="EF_hand_dom"/>
</dbReference>
<keyword evidence="8" id="KW-0520">NAD</keyword>
<dbReference type="PROSITE" id="PS50222">
    <property type="entry name" value="EF_HAND_2"/>
    <property type="match status" value="1"/>
</dbReference>
<protein>
    <submittedName>
        <fullName evidence="11">FAD/NAD(P)-binding domain-containing protein</fullName>
    </submittedName>
</protein>
<evidence type="ECO:0000256" key="6">
    <source>
        <dbReference type="ARBA" id="ARBA00022946"/>
    </source>
</evidence>
<dbReference type="InterPro" id="IPR054585">
    <property type="entry name" value="NDH2-like_C"/>
</dbReference>
<dbReference type="Proteomes" id="UP000267821">
    <property type="component" value="Unassembled WGS sequence"/>
</dbReference>
<dbReference type="FunFam" id="3.50.50.100:FF:000002">
    <property type="entry name" value="External alternative NAD(P)H-ubiquinone oxidoreductase B1, mitochondrial"/>
    <property type="match status" value="1"/>
</dbReference>
<keyword evidence="9" id="KW-0472">Membrane</keyword>
<evidence type="ECO:0000313" key="11">
    <source>
        <dbReference type="EMBL" id="RPB25657.1"/>
    </source>
</evidence>
<dbReference type="OrthoDB" id="5376590at2759"/>
<dbReference type="SMART" id="SM00054">
    <property type="entry name" value="EFh"/>
    <property type="match status" value="1"/>
</dbReference>
<keyword evidence="6" id="KW-0809">Transit peptide</keyword>
<dbReference type="AlphaFoldDB" id="A0A3N4LRW4"/>
<dbReference type="SUPFAM" id="SSF47473">
    <property type="entry name" value="EF-hand"/>
    <property type="match status" value="1"/>
</dbReference>
<dbReference type="InterPro" id="IPR011992">
    <property type="entry name" value="EF-hand-dom_pair"/>
</dbReference>
<dbReference type="InterPro" id="IPR023753">
    <property type="entry name" value="FAD/NAD-binding_dom"/>
</dbReference>
<evidence type="ECO:0000256" key="9">
    <source>
        <dbReference type="SAM" id="Phobius"/>
    </source>
</evidence>
<dbReference type="SUPFAM" id="SSF51905">
    <property type="entry name" value="FAD/NAD(P)-binding domain"/>
    <property type="match status" value="2"/>
</dbReference>
<comment type="subcellular location">
    <subcellularLocation>
        <location evidence="1">Mitochondrion inner membrane</location>
        <topology evidence="1">Peripheral membrane protein</topology>
        <orientation evidence="1">Intermembrane side</orientation>
    </subcellularLocation>
</comment>
<reference evidence="11 12" key="1">
    <citation type="journal article" date="2018" name="Nat. Ecol. Evol.">
        <title>Pezizomycetes genomes reveal the molecular basis of ectomycorrhizal truffle lifestyle.</title>
        <authorList>
            <person name="Murat C."/>
            <person name="Payen T."/>
            <person name="Noel B."/>
            <person name="Kuo A."/>
            <person name="Morin E."/>
            <person name="Chen J."/>
            <person name="Kohler A."/>
            <person name="Krizsan K."/>
            <person name="Balestrini R."/>
            <person name="Da Silva C."/>
            <person name="Montanini B."/>
            <person name="Hainaut M."/>
            <person name="Levati E."/>
            <person name="Barry K.W."/>
            <person name="Belfiori B."/>
            <person name="Cichocki N."/>
            <person name="Clum A."/>
            <person name="Dockter R.B."/>
            <person name="Fauchery L."/>
            <person name="Guy J."/>
            <person name="Iotti M."/>
            <person name="Le Tacon F."/>
            <person name="Lindquist E.A."/>
            <person name="Lipzen A."/>
            <person name="Malagnac F."/>
            <person name="Mello A."/>
            <person name="Molinier V."/>
            <person name="Miyauchi S."/>
            <person name="Poulain J."/>
            <person name="Riccioni C."/>
            <person name="Rubini A."/>
            <person name="Sitrit Y."/>
            <person name="Splivallo R."/>
            <person name="Traeger S."/>
            <person name="Wang M."/>
            <person name="Zifcakova L."/>
            <person name="Wipf D."/>
            <person name="Zambonelli A."/>
            <person name="Paolocci F."/>
            <person name="Nowrousian M."/>
            <person name="Ottonello S."/>
            <person name="Baldrian P."/>
            <person name="Spatafora J.W."/>
            <person name="Henrissat B."/>
            <person name="Nagy L.G."/>
            <person name="Aury J.M."/>
            <person name="Wincker P."/>
            <person name="Grigoriev I.V."/>
            <person name="Bonfante P."/>
            <person name="Martin F.M."/>
        </authorList>
    </citation>
    <scope>NUCLEOTIDE SEQUENCE [LARGE SCALE GENOMIC DNA]</scope>
    <source>
        <strain evidence="11 12">ATCC MYA-4762</strain>
    </source>
</reference>
<evidence type="ECO:0000256" key="3">
    <source>
        <dbReference type="ARBA" id="ARBA00022630"/>
    </source>
</evidence>
<keyword evidence="4" id="KW-0274">FAD</keyword>
<dbReference type="PANTHER" id="PTHR43706:SF50">
    <property type="entry name" value="NADH DEHYDROGENASE (UBIQUINONE)-RELATED"/>
    <property type="match status" value="1"/>
</dbReference>
<dbReference type="GO" id="GO:0005509">
    <property type="term" value="F:calcium ion binding"/>
    <property type="evidence" value="ECO:0007669"/>
    <property type="project" value="InterPro"/>
</dbReference>
<evidence type="ECO:0000256" key="2">
    <source>
        <dbReference type="ARBA" id="ARBA00005272"/>
    </source>
</evidence>
<keyword evidence="3" id="KW-0285">Flavoprotein</keyword>
<evidence type="ECO:0000256" key="7">
    <source>
        <dbReference type="ARBA" id="ARBA00023002"/>
    </source>
</evidence>
<dbReference type="GO" id="GO:0005743">
    <property type="term" value="C:mitochondrial inner membrane"/>
    <property type="evidence" value="ECO:0007669"/>
    <property type="project" value="UniProtKB-SubCell"/>
</dbReference>
<evidence type="ECO:0000256" key="4">
    <source>
        <dbReference type="ARBA" id="ARBA00022827"/>
    </source>
</evidence>
<sequence>MLRQRALANLKQGVVPARLLGSLNTRLSQSSSLRSSAIRTQNTVQSRTLSISLLPKRPQSKSHQLVCPSNSRVYATEASNAPPVKQRGRFVRALYKTFAFAGFTVITTGVLVIAFFLYDASTYKDEVDAHDIPIPEIALNPRRGGPKNLPIAEYLVDDGDSEEQARQMAKPKLVVLGCGWGSVALLKNINPENYHVTVISSNNYFLYTPLLPSATVGTLELRSLIEPVRKIVARIKGHFLQAKAESVDFSAKLVEVSQTLPSGETRNFYLPYDKLVIAVGSQTNTHGVEGLKHCHFLKCINDARLIRRKVVDNLERACLPTTTDEERKKLLSFVICGGGPTGVEFAAELFDMLNEDLTKLFPKILRNEVSVHIIQSRGHILNTYDEALSRYAEERFARDQIDVLTNARVKKVEADKILFSQKDEMSGKIITKELPYGLCLWATGVGQTEFASNTAKQLGVQKNKHALETDTHLRLLGTPLGDVYAIGDCATVQNNIASNIYTFLKQIAWETGKDPEKCHLDFAMWRSVASRIRKRFPQATDHLRRLDKLFEQHDKDKSGTLDFQELRELLAHIDTKLTSLPATAQRAHQQGQYLARKFNKLAQAGPGMMANEVYDGDLDAAVYKAFQYKHLGSLAYIGNAAVFDYNGWSVGGGLVAVYLWRSVYFAQSVSVRTRMLMAMDWSKRALFGRDMMSF</sequence>
<accession>A0A3N4LRW4</accession>
<keyword evidence="5" id="KW-0106">Calcium</keyword>
<evidence type="ECO:0000256" key="8">
    <source>
        <dbReference type="ARBA" id="ARBA00023027"/>
    </source>
</evidence>